<dbReference type="SUPFAM" id="SSF52172">
    <property type="entry name" value="CheY-like"/>
    <property type="match status" value="1"/>
</dbReference>
<keyword evidence="2" id="KW-0902">Two-component regulatory system</keyword>
<dbReference type="Proteomes" id="UP000179266">
    <property type="component" value="Unassembled WGS sequence"/>
</dbReference>
<feature type="domain" description="Response regulatory" evidence="4">
    <location>
        <begin position="5"/>
        <end position="119"/>
    </location>
</feature>
<evidence type="ECO:0000313" key="5">
    <source>
        <dbReference type="EMBL" id="OGL42243.1"/>
    </source>
</evidence>
<organism evidence="5 6">
    <name type="scientific">Candidatus Schekmanbacteria bacterium RBG_13_48_7</name>
    <dbReference type="NCBI Taxonomy" id="1817878"/>
    <lineage>
        <taxon>Bacteria</taxon>
        <taxon>Candidatus Schekmaniibacteriota</taxon>
    </lineage>
</organism>
<protein>
    <submittedName>
        <fullName evidence="5">Response regulator</fullName>
    </submittedName>
</protein>
<evidence type="ECO:0000256" key="1">
    <source>
        <dbReference type="ARBA" id="ARBA00022553"/>
    </source>
</evidence>
<accession>A0A1F7RL47</accession>
<dbReference type="PANTHER" id="PTHR44591">
    <property type="entry name" value="STRESS RESPONSE REGULATOR PROTEIN 1"/>
    <property type="match status" value="1"/>
</dbReference>
<dbReference type="PROSITE" id="PS50110">
    <property type="entry name" value="RESPONSE_REGULATORY"/>
    <property type="match status" value="1"/>
</dbReference>
<dbReference type="EMBL" id="MGDD01000331">
    <property type="protein sequence ID" value="OGL42243.1"/>
    <property type="molecule type" value="Genomic_DNA"/>
</dbReference>
<dbReference type="GO" id="GO:0000160">
    <property type="term" value="P:phosphorelay signal transduction system"/>
    <property type="evidence" value="ECO:0007669"/>
    <property type="project" value="UniProtKB-KW"/>
</dbReference>
<name>A0A1F7RL47_9BACT</name>
<dbReference type="AlphaFoldDB" id="A0A1F7RL47"/>
<reference evidence="5 6" key="1">
    <citation type="journal article" date="2016" name="Nat. Commun.">
        <title>Thousands of microbial genomes shed light on interconnected biogeochemical processes in an aquifer system.</title>
        <authorList>
            <person name="Anantharaman K."/>
            <person name="Brown C.T."/>
            <person name="Hug L.A."/>
            <person name="Sharon I."/>
            <person name="Castelle C.J."/>
            <person name="Probst A.J."/>
            <person name="Thomas B.C."/>
            <person name="Singh A."/>
            <person name="Wilkins M.J."/>
            <person name="Karaoz U."/>
            <person name="Brodie E.L."/>
            <person name="Williams K.H."/>
            <person name="Hubbard S.S."/>
            <person name="Banfield J.F."/>
        </authorList>
    </citation>
    <scope>NUCLEOTIDE SEQUENCE [LARGE SCALE GENOMIC DNA]</scope>
</reference>
<evidence type="ECO:0000256" key="3">
    <source>
        <dbReference type="PROSITE-ProRule" id="PRU00169"/>
    </source>
</evidence>
<proteinExistence type="predicted"/>
<dbReference type="InterPro" id="IPR001789">
    <property type="entry name" value="Sig_transdc_resp-reg_receiver"/>
</dbReference>
<dbReference type="Pfam" id="PF00072">
    <property type="entry name" value="Response_reg"/>
    <property type="match status" value="1"/>
</dbReference>
<gene>
    <name evidence="5" type="ORF">A2161_06780</name>
</gene>
<comment type="caution">
    <text evidence="5">The sequence shown here is derived from an EMBL/GenBank/DDBJ whole genome shotgun (WGS) entry which is preliminary data.</text>
</comment>
<evidence type="ECO:0000313" key="6">
    <source>
        <dbReference type="Proteomes" id="UP000179266"/>
    </source>
</evidence>
<dbReference type="SMART" id="SM00448">
    <property type="entry name" value="REC"/>
    <property type="match status" value="1"/>
</dbReference>
<feature type="modified residue" description="4-aspartylphosphate" evidence="3">
    <location>
        <position position="54"/>
    </location>
</feature>
<dbReference type="InterPro" id="IPR011006">
    <property type="entry name" value="CheY-like_superfamily"/>
</dbReference>
<keyword evidence="1 3" id="KW-0597">Phosphoprotein</keyword>
<evidence type="ECO:0000259" key="4">
    <source>
        <dbReference type="PROSITE" id="PS50110"/>
    </source>
</evidence>
<evidence type="ECO:0000256" key="2">
    <source>
        <dbReference type="ARBA" id="ARBA00023012"/>
    </source>
</evidence>
<dbReference type="Gene3D" id="3.40.50.2300">
    <property type="match status" value="1"/>
</dbReference>
<dbReference type="InterPro" id="IPR050595">
    <property type="entry name" value="Bact_response_regulator"/>
</dbReference>
<sequence>MDKLKVLLVDDEEELVDTWVERLIFRGIDAEGVTNGTKALEVLKGKKFDVVVIDVKMPGLGGLEVMKRIRKEHPNVKVILITGHGSVKNGEEGLQEGAFDYLAKPVKLEDLIEKMKEAAEAD</sequence>
<dbReference type="PANTHER" id="PTHR44591:SF14">
    <property type="entry name" value="PROTEIN PILG"/>
    <property type="match status" value="1"/>
</dbReference>